<reference evidence="3" key="2">
    <citation type="submission" date="2021-01" db="UniProtKB">
        <authorList>
            <consortium name="EnsemblPlants"/>
        </authorList>
    </citation>
    <scope>IDENTIFICATION</scope>
</reference>
<dbReference type="KEGG" id="qlo:115984104"/>
<dbReference type="OMA" id="RVPHNKK"/>
<accession>A0A7N2LFY5</accession>
<dbReference type="PANTHER" id="PTHR34961:SF1">
    <property type="entry name" value="ROOT MERISTEM GROWTH FACTOR 10"/>
    <property type="match status" value="1"/>
</dbReference>
<evidence type="ECO:0000313" key="3">
    <source>
        <dbReference type="EnsemblPlants" id="QL04p038908:mrna"/>
    </source>
</evidence>
<dbReference type="PANTHER" id="PTHR34961">
    <property type="entry name" value="TRANSMEMBRANE PROTEIN"/>
    <property type="match status" value="1"/>
</dbReference>
<name>A0A7N2LFY5_QUELO</name>
<dbReference type="InParanoid" id="A0A7N2LFY5"/>
<keyword evidence="4" id="KW-1185">Reference proteome</keyword>
<evidence type="ECO:0000256" key="1">
    <source>
        <dbReference type="SAM" id="MobiDB-lite"/>
    </source>
</evidence>
<proteinExistence type="predicted"/>
<dbReference type="Proteomes" id="UP000594261">
    <property type="component" value="Chromosome 4"/>
</dbReference>
<feature type="region of interest" description="Disordered" evidence="1">
    <location>
        <begin position="42"/>
        <end position="140"/>
    </location>
</feature>
<reference evidence="3 4" key="1">
    <citation type="journal article" date="2016" name="G3 (Bethesda)">
        <title>First Draft Assembly and Annotation of the Genome of a California Endemic Oak Quercus lobata Nee (Fagaceae).</title>
        <authorList>
            <person name="Sork V.L."/>
            <person name="Fitz-Gibbon S.T."/>
            <person name="Puiu D."/>
            <person name="Crepeau M."/>
            <person name="Gugger P.F."/>
            <person name="Sherman R."/>
            <person name="Stevens K."/>
            <person name="Langley C.H."/>
            <person name="Pellegrini M."/>
            <person name="Salzberg S.L."/>
        </authorList>
    </citation>
    <scope>NUCLEOTIDE SEQUENCE [LARGE SCALE GENOMIC DNA]</scope>
    <source>
        <strain evidence="3 4">cv. SW786</strain>
    </source>
</reference>
<evidence type="ECO:0000313" key="4">
    <source>
        <dbReference type="Proteomes" id="UP000594261"/>
    </source>
</evidence>
<gene>
    <name evidence="3" type="primary">LOC115984104</name>
</gene>
<dbReference type="EnsemblPlants" id="QL04p038908:mrna">
    <property type="protein sequence ID" value="QL04p038908:mrna"/>
    <property type="gene ID" value="QL04p038908"/>
</dbReference>
<dbReference type="OrthoDB" id="689613at2759"/>
<feature type="chain" id="PRO_5029596629" evidence="2">
    <location>
        <begin position="22"/>
        <end position="140"/>
    </location>
</feature>
<dbReference type="GeneID" id="115984104"/>
<evidence type="ECO:0000256" key="2">
    <source>
        <dbReference type="SAM" id="SignalP"/>
    </source>
</evidence>
<dbReference type="InterPro" id="IPR053313">
    <property type="entry name" value="RGF"/>
</dbReference>
<dbReference type="Gramene" id="QL04p038908:mrna">
    <property type="protein sequence ID" value="QL04p038908:mrna"/>
    <property type="gene ID" value="QL04p038908"/>
</dbReference>
<sequence>MSITSCLIFLLCLSILHACNARHIRVVDKKLEKKFHFSIKNDEKMGPDLSKVKSSFSKQNEVDKKDSISESTTSNDDIQKPKKTRRNQKTMKVVAKTSGAVQTESLVSVPWAVPHKKRSEKNPGFNLDYSPPKTHPPSHN</sequence>
<dbReference type="RefSeq" id="XP_030962867.1">
    <property type="nucleotide sequence ID" value="XM_031107007.1"/>
</dbReference>
<keyword evidence="2" id="KW-0732">Signal</keyword>
<organism evidence="3 4">
    <name type="scientific">Quercus lobata</name>
    <name type="common">Valley oak</name>
    <dbReference type="NCBI Taxonomy" id="97700"/>
    <lineage>
        <taxon>Eukaryota</taxon>
        <taxon>Viridiplantae</taxon>
        <taxon>Streptophyta</taxon>
        <taxon>Embryophyta</taxon>
        <taxon>Tracheophyta</taxon>
        <taxon>Spermatophyta</taxon>
        <taxon>Magnoliopsida</taxon>
        <taxon>eudicotyledons</taxon>
        <taxon>Gunneridae</taxon>
        <taxon>Pentapetalae</taxon>
        <taxon>rosids</taxon>
        <taxon>fabids</taxon>
        <taxon>Fagales</taxon>
        <taxon>Fagaceae</taxon>
        <taxon>Quercus</taxon>
    </lineage>
</organism>
<feature type="signal peptide" evidence="2">
    <location>
        <begin position="1"/>
        <end position="21"/>
    </location>
</feature>
<dbReference type="AlphaFoldDB" id="A0A7N2LFY5"/>
<protein>
    <submittedName>
        <fullName evidence="3">Uncharacterized protein</fullName>
    </submittedName>
</protein>
<dbReference type="EMBL" id="LRBV02000004">
    <property type="status" value="NOT_ANNOTATED_CDS"/>
    <property type="molecule type" value="Genomic_DNA"/>
</dbReference>